<feature type="compositionally biased region" description="Basic and acidic residues" evidence="1">
    <location>
        <begin position="39"/>
        <end position="48"/>
    </location>
</feature>
<protein>
    <submittedName>
        <fullName evidence="2">Uncharacterized protein</fullName>
    </submittedName>
</protein>
<comment type="caution">
    <text evidence="2">The sequence shown here is derived from an EMBL/GenBank/DDBJ whole genome shotgun (WGS) entry which is preliminary data.</text>
</comment>
<reference evidence="2 3" key="1">
    <citation type="submission" date="2021-08" db="EMBL/GenBank/DDBJ databases">
        <title>Draft Genome Sequence of Phanerochaete sordida strain YK-624.</title>
        <authorList>
            <person name="Mori T."/>
            <person name="Dohra H."/>
            <person name="Suzuki T."/>
            <person name="Kawagishi H."/>
            <person name="Hirai H."/>
        </authorList>
    </citation>
    <scope>NUCLEOTIDE SEQUENCE [LARGE SCALE GENOMIC DNA]</scope>
    <source>
        <strain evidence="2 3">YK-624</strain>
    </source>
</reference>
<feature type="compositionally biased region" description="Polar residues" evidence="1">
    <location>
        <begin position="50"/>
        <end position="59"/>
    </location>
</feature>
<dbReference type="OrthoDB" id="10679420at2759"/>
<feature type="region of interest" description="Disordered" evidence="1">
    <location>
        <begin position="25"/>
        <end position="61"/>
    </location>
</feature>
<feature type="compositionally biased region" description="Low complexity" evidence="1">
    <location>
        <begin position="25"/>
        <end position="38"/>
    </location>
</feature>
<dbReference type="AlphaFoldDB" id="A0A9P3L8X7"/>
<accession>A0A9P3L8X7</accession>
<dbReference type="EMBL" id="BPQB01000002">
    <property type="protein sequence ID" value="GJE85137.1"/>
    <property type="molecule type" value="Genomic_DNA"/>
</dbReference>
<evidence type="ECO:0000256" key="1">
    <source>
        <dbReference type="SAM" id="MobiDB-lite"/>
    </source>
</evidence>
<evidence type="ECO:0000313" key="3">
    <source>
        <dbReference type="Proteomes" id="UP000703269"/>
    </source>
</evidence>
<evidence type="ECO:0000313" key="2">
    <source>
        <dbReference type="EMBL" id="GJE85137.1"/>
    </source>
</evidence>
<keyword evidence="3" id="KW-1185">Reference proteome</keyword>
<sequence length="377" mass="41575">MVVANTSPTPLFVPFLERKLRRPLSCSSTSSTPSWSSASERDERDERVSAQATAKSAQRQGRRVLPEEVLRDIIAYSLVDTIHQMVHTLEHPHKTRTSTRPGPAWHWPWARTVPALRLASRQLHQLVDASLALLLGLACLPSGRLAACPLRAVRAIAPPAEVAARRALQHAWARARDVKGVLPLLHRGPPLARLYRLAAYGPWLFYAYARCFAGAHGGAVAGVHAGVLQELEEAVAAYARVGVAAAGLVRRIDSLHVQLHVGVRVMQCAKEALELRRTLDEEGTSRLYSEAKKTALAHGATLARCARHTRPADDAAFCMLSFGLQALLRLLVCLNDAKLDRAVRALLETGQRAELVHLWRTHVEARTSHAQRRRLLK</sequence>
<proteinExistence type="predicted"/>
<gene>
    <name evidence="2" type="ORF">PsYK624_012150</name>
</gene>
<name>A0A9P3L8X7_9APHY</name>
<dbReference type="Proteomes" id="UP000703269">
    <property type="component" value="Unassembled WGS sequence"/>
</dbReference>
<organism evidence="2 3">
    <name type="scientific">Phanerochaete sordida</name>
    <dbReference type="NCBI Taxonomy" id="48140"/>
    <lineage>
        <taxon>Eukaryota</taxon>
        <taxon>Fungi</taxon>
        <taxon>Dikarya</taxon>
        <taxon>Basidiomycota</taxon>
        <taxon>Agaricomycotina</taxon>
        <taxon>Agaricomycetes</taxon>
        <taxon>Polyporales</taxon>
        <taxon>Phanerochaetaceae</taxon>
        <taxon>Phanerochaete</taxon>
    </lineage>
</organism>